<accession>A0ABQ6BRN6</accession>
<gene>
    <name evidence="1" type="ORF">GCM10007860_03190</name>
</gene>
<keyword evidence="2" id="KW-1185">Reference proteome</keyword>
<sequence length="109" mass="12332">MQYGSRNFSAMRALAAAHHLARAHLCIQCAKLLRNPHANEPHLGLSVARPKHHEAGLEFRHFHCSECEQEWTQRLDLAAGNSHWTMKASLNAPGVSRQDDGLYVGHRRF</sequence>
<dbReference type="Proteomes" id="UP001156836">
    <property type="component" value="Unassembled WGS sequence"/>
</dbReference>
<evidence type="ECO:0000313" key="2">
    <source>
        <dbReference type="Proteomes" id="UP001156836"/>
    </source>
</evidence>
<dbReference type="RefSeq" id="WP_169338614.1">
    <property type="nucleotide sequence ID" value="NZ_BAABUF010000005.1"/>
</dbReference>
<proteinExistence type="predicted"/>
<dbReference type="EMBL" id="BSOZ01000002">
    <property type="protein sequence ID" value="GLS03176.1"/>
    <property type="molecule type" value="Genomic_DNA"/>
</dbReference>
<reference evidence="2" key="1">
    <citation type="journal article" date="2019" name="Int. J. Syst. Evol. Microbiol.">
        <title>The Global Catalogue of Microorganisms (GCM) 10K type strain sequencing project: providing services to taxonomists for standard genome sequencing and annotation.</title>
        <authorList>
            <consortium name="The Broad Institute Genomics Platform"/>
            <consortium name="The Broad Institute Genome Sequencing Center for Infectious Disease"/>
            <person name="Wu L."/>
            <person name="Ma J."/>
        </authorList>
    </citation>
    <scope>NUCLEOTIDE SEQUENCE [LARGE SCALE GENOMIC DNA]</scope>
    <source>
        <strain evidence="2">NBRC 104970</strain>
    </source>
</reference>
<evidence type="ECO:0000313" key="1">
    <source>
        <dbReference type="EMBL" id="GLS03176.1"/>
    </source>
</evidence>
<organism evidence="1 2">
    <name type="scientific">Chitiniphilus shinanonensis</name>
    <dbReference type="NCBI Taxonomy" id="553088"/>
    <lineage>
        <taxon>Bacteria</taxon>
        <taxon>Pseudomonadati</taxon>
        <taxon>Pseudomonadota</taxon>
        <taxon>Betaproteobacteria</taxon>
        <taxon>Neisseriales</taxon>
        <taxon>Chitinibacteraceae</taxon>
        <taxon>Chitiniphilus</taxon>
    </lineage>
</organism>
<protein>
    <submittedName>
        <fullName evidence="1">Uncharacterized protein</fullName>
    </submittedName>
</protein>
<name>A0ABQ6BRN6_9NEIS</name>
<comment type="caution">
    <text evidence="1">The sequence shown here is derived from an EMBL/GenBank/DDBJ whole genome shotgun (WGS) entry which is preliminary data.</text>
</comment>